<feature type="transmembrane region" description="Helical" evidence="1">
    <location>
        <begin position="260"/>
        <end position="276"/>
    </location>
</feature>
<keyword evidence="1" id="KW-0472">Membrane</keyword>
<evidence type="ECO:0000313" key="3">
    <source>
        <dbReference type="Proteomes" id="UP000290204"/>
    </source>
</evidence>
<gene>
    <name evidence="2" type="ORF">ESA94_06185</name>
</gene>
<protein>
    <recommendedName>
        <fullName evidence="4">Beta-carotene 15,15'-monooxygenase</fullName>
    </recommendedName>
</protein>
<accession>A0A4Q1CP05</accession>
<evidence type="ECO:0008006" key="4">
    <source>
        <dbReference type="Google" id="ProtNLM"/>
    </source>
</evidence>
<keyword evidence="3" id="KW-1185">Reference proteome</keyword>
<comment type="caution">
    <text evidence="2">The sequence shown here is derived from an EMBL/GenBank/DDBJ whole genome shotgun (WGS) entry which is preliminary data.</text>
</comment>
<keyword evidence="1" id="KW-1133">Transmembrane helix</keyword>
<organism evidence="2 3">
    <name type="scientific">Lacibacter luteus</name>
    <dbReference type="NCBI Taxonomy" id="2508719"/>
    <lineage>
        <taxon>Bacteria</taxon>
        <taxon>Pseudomonadati</taxon>
        <taxon>Bacteroidota</taxon>
        <taxon>Chitinophagia</taxon>
        <taxon>Chitinophagales</taxon>
        <taxon>Chitinophagaceae</taxon>
        <taxon>Lacibacter</taxon>
    </lineage>
</organism>
<feature type="transmembrane region" description="Helical" evidence="1">
    <location>
        <begin position="61"/>
        <end position="81"/>
    </location>
</feature>
<keyword evidence="1" id="KW-0812">Transmembrane</keyword>
<evidence type="ECO:0000313" key="2">
    <source>
        <dbReference type="EMBL" id="RXK62584.1"/>
    </source>
</evidence>
<evidence type="ECO:0000256" key="1">
    <source>
        <dbReference type="SAM" id="Phobius"/>
    </source>
</evidence>
<dbReference type="AlphaFoldDB" id="A0A4Q1CP05"/>
<dbReference type="RefSeq" id="WP_129129955.1">
    <property type="nucleotide sequence ID" value="NZ_SDHW01000001.1"/>
</dbReference>
<feature type="transmembrane region" description="Helical" evidence="1">
    <location>
        <begin position="146"/>
        <end position="172"/>
    </location>
</feature>
<dbReference type="OrthoDB" id="1115611at2"/>
<sequence>MIRFFSGNNPLNVFTLFFLGLLIKLPYFTAPVIPQIQETDGFLYIELLKVLKQPGSVFPTLYPIFAFVLLFTQAITFNGLVNDQKLFPTPHYLLALSYLVITSVVPEWNVLSPALIINTILVITWPRMVELYHHPKPKTVLFNIGFGFGICSFFYFPSAYLLLLLIVALLLFRSFYLTEWLIAILGILTPFYFLLVYFFVWDKWYMIEAVVPNQYLRLPNIRYSWEFWIKFSLVVFPLLVGLATSRRYSVRMLVQTRKSWNFMIFYLIIALFIPFINSLPGLAHWVLAAVPISLFHAAFYYYPKKKTLPELIFWLGLLWIVANYVLLNS</sequence>
<proteinExistence type="predicted"/>
<dbReference type="Proteomes" id="UP000290204">
    <property type="component" value="Unassembled WGS sequence"/>
</dbReference>
<feature type="transmembrane region" description="Helical" evidence="1">
    <location>
        <begin position="93"/>
        <end position="126"/>
    </location>
</feature>
<feature type="transmembrane region" description="Helical" evidence="1">
    <location>
        <begin position="227"/>
        <end position="248"/>
    </location>
</feature>
<reference evidence="2 3" key="1">
    <citation type="submission" date="2019-01" db="EMBL/GenBank/DDBJ databases">
        <title>Lacibacter sp. strain TTM-7.</title>
        <authorList>
            <person name="Chen W.-M."/>
        </authorList>
    </citation>
    <scope>NUCLEOTIDE SEQUENCE [LARGE SCALE GENOMIC DNA]</scope>
    <source>
        <strain evidence="2 3">TTM-7</strain>
    </source>
</reference>
<dbReference type="EMBL" id="SDHW01000001">
    <property type="protein sequence ID" value="RXK62584.1"/>
    <property type="molecule type" value="Genomic_DNA"/>
</dbReference>
<feature type="transmembrane region" description="Helical" evidence="1">
    <location>
        <begin position="12"/>
        <end position="33"/>
    </location>
</feature>
<name>A0A4Q1CP05_9BACT</name>
<feature type="transmembrane region" description="Helical" evidence="1">
    <location>
        <begin position="311"/>
        <end position="327"/>
    </location>
</feature>
<feature type="transmembrane region" description="Helical" evidence="1">
    <location>
        <begin position="179"/>
        <end position="200"/>
    </location>
</feature>